<keyword evidence="3" id="KW-1185">Reference proteome</keyword>
<dbReference type="PANTHER" id="PTHR43157">
    <property type="entry name" value="PHOSPHATIDYLINOSITOL-GLYCAN BIOSYNTHESIS CLASS F PROTEIN-RELATED"/>
    <property type="match status" value="1"/>
</dbReference>
<comment type="caution">
    <text evidence="2">The sequence shown here is derived from an EMBL/GenBank/DDBJ whole genome shotgun (WGS) entry which is preliminary data.</text>
</comment>
<dbReference type="STRING" id="69771.A0A1V6PH53"/>
<evidence type="ECO:0000313" key="2">
    <source>
        <dbReference type="EMBL" id="OQD75992.1"/>
    </source>
</evidence>
<dbReference type="GO" id="GO:0016491">
    <property type="term" value="F:oxidoreductase activity"/>
    <property type="evidence" value="ECO:0007669"/>
    <property type="project" value="UniProtKB-KW"/>
</dbReference>
<dbReference type="OrthoDB" id="542013at2759"/>
<reference evidence="3" key="1">
    <citation type="journal article" date="2017" name="Nat. Microbiol.">
        <title>Global analysis of biosynthetic gene clusters reveals vast potential of secondary metabolite production in Penicillium species.</title>
        <authorList>
            <person name="Nielsen J.C."/>
            <person name="Grijseels S."/>
            <person name="Prigent S."/>
            <person name="Ji B."/>
            <person name="Dainat J."/>
            <person name="Nielsen K.F."/>
            <person name="Frisvad J.C."/>
            <person name="Workman M."/>
            <person name="Nielsen J."/>
        </authorList>
    </citation>
    <scope>NUCLEOTIDE SEQUENCE [LARGE SCALE GENOMIC DNA]</scope>
    <source>
        <strain evidence="3">IBT 11843</strain>
    </source>
</reference>
<dbReference type="AlphaFoldDB" id="A0A1V6PH53"/>
<dbReference type="PRINTS" id="PR00081">
    <property type="entry name" value="GDHRDH"/>
</dbReference>
<organism evidence="2 3">
    <name type="scientific">Penicillium decumbens</name>
    <dbReference type="NCBI Taxonomy" id="69771"/>
    <lineage>
        <taxon>Eukaryota</taxon>
        <taxon>Fungi</taxon>
        <taxon>Dikarya</taxon>
        <taxon>Ascomycota</taxon>
        <taxon>Pezizomycotina</taxon>
        <taxon>Eurotiomycetes</taxon>
        <taxon>Eurotiomycetidae</taxon>
        <taxon>Eurotiales</taxon>
        <taxon>Aspergillaceae</taxon>
        <taxon>Penicillium</taxon>
    </lineage>
</organism>
<gene>
    <name evidence="2" type="ORF">PENDEC_c005G03052</name>
</gene>
<dbReference type="InterPro" id="IPR002347">
    <property type="entry name" value="SDR_fam"/>
</dbReference>
<keyword evidence="1" id="KW-0560">Oxidoreductase</keyword>
<dbReference type="InterPro" id="IPR036291">
    <property type="entry name" value="NAD(P)-bd_dom_sf"/>
</dbReference>
<sequence length="321" mass="34554">MGFLYSQFFVRPSYPTRSFDGETVLVTGANVGLGLEAARHIVRLGAARVILGVRNVEAGEAAKEEIEASTGRPGVCEVWKVDLASYDSVLAFGDRITQIPRLDVAILNAALATNNFELAEGYEQTITVNVINTLLLGLLILPTLKATRQKVASAHPRLTFVVSEVHAWADIAEFDSQGDHLLKALSDPTKAKMSGRYMMSKLLEVLLVQELAGRVRGSEVIINMINPGLCHSQLGREAGLGFMLMKIVLARSTEVGSRTLVAGASTGLEGHGAYMTDGQVDNTALSPFVRSEGGSQTRAKLWNELSTILEGVRSGIMENAQ</sequence>
<protein>
    <submittedName>
        <fullName evidence="2">Uncharacterized protein</fullName>
    </submittedName>
</protein>
<dbReference type="Pfam" id="PF00106">
    <property type="entry name" value="adh_short"/>
    <property type="match status" value="1"/>
</dbReference>
<accession>A0A1V6PH53</accession>
<name>A0A1V6PH53_PENDC</name>
<proteinExistence type="predicted"/>
<dbReference type="PANTHER" id="PTHR43157:SF67">
    <property type="entry name" value="DEHYDROGENASE_REDUCTASE FAMILY PROTEIN, PUTATIVE (AFU_ORTHOLOGUE AFUA_3G02580)-RELATED"/>
    <property type="match status" value="1"/>
</dbReference>
<dbReference type="Proteomes" id="UP000191522">
    <property type="component" value="Unassembled WGS sequence"/>
</dbReference>
<dbReference type="SUPFAM" id="SSF51735">
    <property type="entry name" value="NAD(P)-binding Rossmann-fold domains"/>
    <property type="match status" value="1"/>
</dbReference>
<evidence type="ECO:0000313" key="3">
    <source>
        <dbReference type="Proteomes" id="UP000191522"/>
    </source>
</evidence>
<evidence type="ECO:0000256" key="1">
    <source>
        <dbReference type="ARBA" id="ARBA00023002"/>
    </source>
</evidence>
<dbReference type="Gene3D" id="3.40.50.720">
    <property type="entry name" value="NAD(P)-binding Rossmann-like Domain"/>
    <property type="match status" value="1"/>
</dbReference>
<dbReference type="EMBL" id="MDYL01000005">
    <property type="protein sequence ID" value="OQD75992.1"/>
    <property type="molecule type" value="Genomic_DNA"/>
</dbReference>
<dbReference type="OMA" id="ANMPERY"/>